<protein>
    <submittedName>
        <fullName evidence="1">Uncharacterized protein</fullName>
    </submittedName>
</protein>
<keyword evidence="2" id="KW-1185">Reference proteome</keyword>
<organism evidence="1 2">
    <name type="scientific">Neptuniibacter pectenicola</name>
    <dbReference type="NCBI Taxonomy" id="1806669"/>
    <lineage>
        <taxon>Bacteria</taxon>
        <taxon>Pseudomonadati</taxon>
        <taxon>Pseudomonadota</taxon>
        <taxon>Gammaproteobacteria</taxon>
        <taxon>Oceanospirillales</taxon>
        <taxon>Oceanospirillaceae</taxon>
        <taxon>Neptuniibacter</taxon>
    </lineage>
</organism>
<dbReference type="EMBL" id="JBBMRA010000004">
    <property type="protein sequence ID" value="MEM5535998.1"/>
    <property type="molecule type" value="Genomic_DNA"/>
</dbReference>
<name>A0ABU9TR57_9GAMM</name>
<evidence type="ECO:0000313" key="2">
    <source>
        <dbReference type="Proteomes" id="UP001449225"/>
    </source>
</evidence>
<sequence>MLGTRIILLGMAGVPSGAGAQPNAEMICAANHAIPFFWLLLFSTDELERFVVGESDEAFLTHVKGSTYPILVAERSCIQVRLELRYQQLKGLISQEDDALLQRWIAFVTALNYPVLAIDTYELWSSMAEPDSLYDEIAAVLRGFEALTMEDADVQLQHWIDDKRWPVNNSIALAGFGW</sequence>
<proteinExistence type="predicted"/>
<reference evidence="1 2" key="1">
    <citation type="submission" date="2024-03" db="EMBL/GenBank/DDBJ databases">
        <title>Community enrichment and isolation of bacterial strains for fucoidan degradation.</title>
        <authorList>
            <person name="Sichert A."/>
        </authorList>
    </citation>
    <scope>NUCLEOTIDE SEQUENCE [LARGE SCALE GENOMIC DNA]</scope>
    <source>
        <strain evidence="1 2">AS76</strain>
    </source>
</reference>
<accession>A0ABU9TR57</accession>
<gene>
    <name evidence="1" type="ORF">WNY58_06295</name>
</gene>
<evidence type="ECO:0000313" key="1">
    <source>
        <dbReference type="EMBL" id="MEM5535998.1"/>
    </source>
</evidence>
<comment type="caution">
    <text evidence="1">The sequence shown here is derived from an EMBL/GenBank/DDBJ whole genome shotgun (WGS) entry which is preliminary data.</text>
</comment>
<dbReference type="Proteomes" id="UP001449225">
    <property type="component" value="Unassembled WGS sequence"/>
</dbReference>
<dbReference type="RefSeq" id="WP_342854045.1">
    <property type="nucleotide sequence ID" value="NZ_JBBMRA010000004.1"/>
</dbReference>